<gene>
    <name evidence="4" type="ORF">C8J55DRAFT_504059</name>
</gene>
<protein>
    <submittedName>
        <fullName evidence="4">Uncharacterized protein</fullName>
    </submittedName>
</protein>
<sequence length="218" mass="24316">MKFPPIVLFYVAACVCATQAAYLSIRDQEQPWAGFQEGIMITSVLDDLDAQYLCDVTIDKEIFQISVHSTSQDDWTSHTLDGRELPDEHITIIDEQLRIEVGHLSASTSTPKDAHSSPLSPPSFSDTRSSISCQHISSASSTFRRRIGFMHAIDLLSIIGVGFLAATASGVAALLRRHDQQKRIGTDVPRSLRLDYLHEHPDSDDTEQVFDYIKSKLR</sequence>
<evidence type="ECO:0000256" key="3">
    <source>
        <dbReference type="SAM" id="SignalP"/>
    </source>
</evidence>
<proteinExistence type="predicted"/>
<reference evidence="4" key="1">
    <citation type="submission" date="2022-08" db="EMBL/GenBank/DDBJ databases">
        <authorList>
            <consortium name="DOE Joint Genome Institute"/>
            <person name="Min B."/>
            <person name="Riley R."/>
            <person name="Sierra-Patev S."/>
            <person name="Naranjo-Ortiz M."/>
            <person name="Looney B."/>
            <person name="Konkel Z."/>
            <person name="Slot J.C."/>
            <person name="Sakamoto Y."/>
            <person name="Steenwyk J.L."/>
            <person name="Rokas A."/>
            <person name="Carro J."/>
            <person name="Camarero S."/>
            <person name="Ferreira P."/>
            <person name="Molpeceres G."/>
            <person name="Ruiz-Duenas F.J."/>
            <person name="Serrano A."/>
            <person name="Henrissat B."/>
            <person name="Drula E."/>
            <person name="Hughes K.W."/>
            <person name="Mata J.L."/>
            <person name="Ishikawa N.K."/>
            <person name="Vargas-Isla R."/>
            <person name="Ushijima S."/>
            <person name="Smith C.A."/>
            <person name="Ahrendt S."/>
            <person name="Andreopoulos W."/>
            <person name="He G."/>
            <person name="Labutti K."/>
            <person name="Lipzen A."/>
            <person name="Ng V."/>
            <person name="Sandor L."/>
            <person name="Barry K."/>
            <person name="Martinez A.T."/>
            <person name="Xiao Y."/>
            <person name="Gibbons J.G."/>
            <person name="Terashima K."/>
            <person name="Hibbett D.S."/>
            <person name="Grigoriev I.V."/>
        </authorList>
    </citation>
    <scope>NUCLEOTIDE SEQUENCE</scope>
    <source>
        <strain evidence="4">Sp2 HRB7682 ss15</strain>
    </source>
</reference>
<keyword evidence="2" id="KW-0472">Membrane</keyword>
<keyword evidence="2" id="KW-0812">Transmembrane</keyword>
<feature type="transmembrane region" description="Helical" evidence="2">
    <location>
        <begin position="155"/>
        <end position="175"/>
    </location>
</feature>
<dbReference type="Proteomes" id="UP001150238">
    <property type="component" value="Unassembled WGS sequence"/>
</dbReference>
<dbReference type="EMBL" id="JANVFS010000006">
    <property type="protein sequence ID" value="KAJ4491378.1"/>
    <property type="molecule type" value="Genomic_DNA"/>
</dbReference>
<keyword evidence="2" id="KW-1133">Transmembrane helix</keyword>
<reference evidence="4" key="2">
    <citation type="journal article" date="2023" name="Proc. Natl. Acad. Sci. U.S.A.">
        <title>A global phylogenomic analysis of the shiitake genus Lentinula.</title>
        <authorList>
            <person name="Sierra-Patev S."/>
            <person name="Min B."/>
            <person name="Naranjo-Ortiz M."/>
            <person name="Looney B."/>
            <person name="Konkel Z."/>
            <person name="Slot J.C."/>
            <person name="Sakamoto Y."/>
            <person name="Steenwyk J.L."/>
            <person name="Rokas A."/>
            <person name="Carro J."/>
            <person name="Camarero S."/>
            <person name="Ferreira P."/>
            <person name="Molpeceres G."/>
            <person name="Ruiz-Duenas F.J."/>
            <person name="Serrano A."/>
            <person name="Henrissat B."/>
            <person name="Drula E."/>
            <person name="Hughes K.W."/>
            <person name="Mata J.L."/>
            <person name="Ishikawa N.K."/>
            <person name="Vargas-Isla R."/>
            <person name="Ushijima S."/>
            <person name="Smith C.A."/>
            <person name="Donoghue J."/>
            <person name="Ahrendt S."/>
            <person name="Andreopoulos W."/>
            <person name="He G."/>
            <person name="LaButti K."/>
            <person name="Lipzen A."/>
            <person name="Ng V."/>
            <person name="Riley R."/>
            <person name="Sandor L."/>
            <person name="Barry K."/>
            <person name="Martinez A.T."/>
            <person name="Xiao Y."/>
            <person name="Gibbons J.G."/>
            <person name="Terashima K."/>
            <person name="Grigoriev I.V."/>
            <person name="Hibbett D."/>
        </authorList>
    </citation>
    <scope>NUCLEOTIDE SEQUENCE</scope>
    <source>
        <strain evidence="4">Sp2 HRB7682 ss15</strain>
    </source>
</reference>
<evidence type="ECO:0000313" key="5">
    <source>
        <dbReference type="Proteomes" id="UP001150238"/>
    </source>
</evidence>
<accession>A0A9W9AXC7</accession>
<comment type="caution">
    <text evidence="4">The sequence shown here is derived from an EMBL/GenBank/DDBJ whole genome shotgun (WGS) entry which is preliminary data.</text>
</comment>
<evidence type="ECO:0000256" key="2">
    <source>
        <dbReference type="SAM" id="Phobius"/>
    </source>
</evidence>
<feature type="region of interest" description="Disordered" evidence="1">
    <location>
        <begin position="107"/>
        <end position="130"/>
    </location>
</feature>
<evidence type="ECO:0000313" key="4">
    <source>
        <dbReference type="EMBL" id="KAJ4491378.1"/>
    </source>
</evidence>
<feature type="chain" id="PRO_5040873401" evidence="3">
    <location>
        <begin position="21"/>
        <end position="218"/>
    </location>
</feature>
<name>A0A9W9AXC7_9AGAR</name>
<keyword evidence="3" id="KW-0732">Signal</keyword>
<dbReference type="AlphaFoldDB" id="A0A9W9AXC7"/>
<organism evidence="4 5">
    <name type="scientific">Lentinula lateritia</name>
    <dbReference type="NCBI Taxonomy" id="40482"/>
    <lineage>
        <taxon>Eukaryota</taxon>
        <taxon>Fungi</taxon>
        <taxon>Dikarya</taxon>
        <taxon>Basidiomycota</taxon>
        <taxon>Agaricomycotina</taxon>
        <taxon>Agaricomycetes</taxon>
        <taxon>Agaricomycetidae</taxon>
        <taxon>Agaricales</taxon>
        <taxon>Marasmiineae</taxon>
        <taxon>Omphalotaceae</taxon>
        <taxon>Lentinula</taxon>
    </lineage>
</organism>
<feature type="signal peptide" evidence="3">
    <location>
        <begin position="1"/>
        <end position="20"/>
    </location>
</feature>
<evidence type="ECO:0000256" key="1">
    <source>
        <dbReference type="SAM" id="MobiDB-lite"/>
    </source>
</evidence>